<sequence>MVQAFNESQDDIEVVFNQIPDGGSGGYANIRNAARAGNAPDVITLEYPQVPEFVVDGIARDLTDLMSDGLHSKILPEALARTTYEDRIYSVPNDLEPLVLHYRRDLFQERGYEVPTTWAEFAELGRRIRDESDTERIANFPTNGGTYFAGFVQQSGGQWFDTADDTWHVAMSDTGTQQVASLWQELIDDDVVTMMADGEEFDAMLSRDRILTRTSGAWDAGAQMSARPGQAGQWAIAPLPQWEAGDAQLGDHGGSTFTLTSDSREPEAAMEFIEWQVSHPDSMRARLSAGTSSMFPVVEDLVDVARETFDDEYYDGQDIYTLFSEEAPKVRDDWNWGPRMTATLQLMQDNFARVPATDDTLLDAVEASQAGTVPDLRALGLSVSESSA</sequence>
<name>A0A9D2LBI3_9MICO</name>
<reference evidence="6" key="2">
    <citation type="submission" date="2021-04" db="EMBL/GenBank/DDBJ databases">
        <authorList>
            <person name="Gilroy R."/>
        </authorList>
    </citation>
    <scope>NUCLEOTIDE SEQUENCE</scope>
    <source>
        <strain evidence="6">ChiHjej13B12-24818</strain>
    </source>
</reference>
<keyword evidence="5" id="KW-0449">Lipoprotein</keyword>
<evidence type="ECO:0000313" key="6">
    <source>
        <dbReference type="EMBL" id="HJB09579.1"/>
    </source>
</evidence>
<comment type="caution">
    <text evidence="6">The sequence shown here is derived from an EMBL/GenBank/DDBJ whole genome shotgun (WGS) entry which is preliminary data.</text>
</comment>
<evidence type="ECO:0000256" key="4">
    <source>
        <dbReference type="ARBA" id="ARBA00023139"/>
    </source>
</evidence>
<keyword evidence="4" id="KW-0564">Palmitate</keyword>
<evidence type="ECO:0000256" key="3">
    <source>
        <dbReference type="ARBA" id="ARBA00023136"/>
    </source>
</evidence>
<evidence type="ECO:0000256" key="5">
    <source>
        <dbReference type="ARBA" id="ARBA00023288"/>
    </source>
</evidence>
<keyword evidence="2" id="KW-0732">Signal</keyword>
<dbReference type="PANTHER" id="PTHR43649:SF33">
    <property type="entry name" value="POLYGALACTURONAN_RHAMNOGALACTURONAN-BINDING PROTEIN YTCQ"/>
    <property type="match status" value="1"/>
</dbReference>
<accession>A0A9D2LBI3</accession>
<protein>
    <submittedName>
        <fullName evidence="6">Extracellular solute-binding protein</fullName>
    </submittedName>
</protein>
<dbReference type="PANTHER" id="PTHR43649">
    <property type="entry name" value="ARABINOSE-BINDING PROTEIN-RELATED"/>
    <property type="match status" value="1"/>
</dbReference>
<evidence type="ECO:0000256" key="1">
    <source>
        <dbReference type="ARBA" id="ARBA00022475"/>
    </source>
</evidence>
<dbReference type="EMBL" id="DWZH01000025">
    <property type="protein sequence ID" value="HJB09579.1"/>
    <property type="molecule type" value="Genomic_DNA"/>
</dbReference>
<dbReference type="SUPFAM" id="SSF53850">
    <property type="entry name" value="Periplasmic binding protein-like II"/>
    <property type="match status" value="1"/>
</dbReference>
<dbReference type="Pfam" id="PF01547">
    <property type="entry name" value="SBP_bac_1"/>
    <property type="match status" value="1"/>
</dbReference>
<dbReference type="InterPro" id="IPR050490">
    <property type="entry name" value="Bact_solute-bd_prot1"/>
</dbReference>
<organism evidence="6 7">
    <name type="scientific">Candidatus Brachybacterium merdavium</name>
    <dbReference type="NCBI Taxonomy" id="2838513"/>
    <lineage>
        <taxon>Bacteria</taxon>
        <taxon>Bacillati</taxon>
        <taxon>Actinomycetota</taxon>
        <taxon>Actinomycetes</taxon>
        <taxon>Micrococcales</taxon>
        <taxon>Dermabacteraceae</taxon>
        <taxon>Brachybacterium</taxon>
    </lineage>
</organism>
<dbReference type="InterPro" id="IPR006059">
    <property type="entry name" value="SBP"/>
</dbReference>
<dbReference type="Gene3D" id="3.40.190.10">
    <property type="entry name" value="Periplasmic binding protein-like II"/>
    <property type="match status" value="1"/>
</dbReference>
<dbReference type="AlphaFoldDB" id="A0A9D2LBI3"/>
<evidence type="ECO:0000313" key="7">
    <source>
        <dbReference type="Proteomes" id="UP000823823"/>
    </source>
</evidence>
<keyword evidence="1" id="KW-1003">Cell membrane</keyword>
<reference evidence="6" key="1">
    <citation type="journal article" date="2021" name="PeerJ">
        <title>Extensive microbial diversity within the chicken gut microbiome revealed by metagenomics and culture.</title>
        <authorList>
            <person name="Gilroy R."/>
            <person name="Ravi A."/>
            <person name="Getino M."/>
            <person name="Pursley I."/>
            <person name="Horton D.L."/>
            <person name="Alikhan N.F."/>
            <person name="Baker D."/>
            <person name="Gharbi K."/>
            <person name="Hall N."/>
            <person name="Watson M."/>
            <person name="Adriaenssens E.M."/>
            <person name="Foster-Nyarko E."/>
            <person name="Jarju S."/>
            <person name="Secka A."/>
            <person name="Antonio M."/>
            <person name="Oren A."/>
            <person name="Chaudhuri R.R."/>
            <person name="La Ragione R."/>
            <person name="Hildebrand F."/>
            <person name="Pallen M.J."/>
        </authorList>
    </citation>
    <scope>NUCLEOTIDE SEQUENCE</scope>
    <source>
        <strain evidence="6">ChiHjej13B12-24818</strain>
    </source>
</reference>
<proteinExistence type="predicted"/>
<evidence type="ECO:0000256" key="2">
    <source>
        <dbReference type="ARBA" id="ARBA00022729"/>
    </source>
</evidence>
<gene>
    <name evidence="6" type="ORF">H9786_03450</name>
</gene>
<dbReference type="Proteomes" id="UP000823823">
    <property type="component" value="Unassembled WGS sequence"/>
</dbReference>
<keyword evidence="3" id="KW-0472">Membrane</keyword>